<sequence length="131" mass="14009">MHPVLARYLDERPWSQGRTRRMVAGLHILQELARTGVRPVTYKEFAEQLQPGLAPLAAGRVLADIGEFCTDAGWPNVTCFVVSAATGECSPGCRQIGDEGPVVARERARLAYGVHGGGPLVDPATVDATGR</sequence>
<protein>
    <submittedName>
        <fullName evidence="1">Uncharacterized protein</fullName>
    </submittedName>
</protein>
<organism evidence="1 2">
    <name type="scientific">Blastococcus saxobsidens (strain DD2)</name>
    <dbReference type="NCBI Taxonomy" id="1146883"/>
    <lineage>
        <taxon>Bacteria</taxon>
        <taxon>Bacillati</taxon>
        <taxon>Actinomycetota</taxon>
        <taxon>Actinomycetes</taxon>
        <taxon>Geodermatophilales</taxon>
        <taxon>Geodermatophilaceae</taxon>
        <taxon>Blastococcus</taxon>
    </lineage>
</organism>
<reference evidence="2" key="2">
    <citation type="submission" date="2012-02" db="EMBL/GenBank/DDBJ databases">
        <title>Complete genome sequence of Blastococcus saxobsidens strain DD2.</title>
        <authorList>
            <person name="Genoscope."/>
        </authorList>
    </citation>
    <scope>NUCLEOTIDE SEQUENCE [LARGE SCALE GENOMIC DNA]</scope>
    <source>
        <strain evidence="2">DD2</strain>
    </source>
</reference>
<dbReference type="Proteomes" id="UP000007517">
    <property type="component" value="Chromosome"/>
</dbReference>
<gene>
    <name evidence="1" type="ordered locus">BLASA_3470</name>
</gene>
<accession>H6RT31</accession>
<reference evidence="1 2" key="1">
    <citation type="journal article" date="2012" name="J. Bacteriol.">
        <title>Genome Sequence of Blastococcus saxobsidens DD2, a Stone-Inhabiting Bacterium.</title>
        <authorList>
            <person name="Chouaia B."/>
            <person name="Crotti E."/>
            <person name="Brusetti L."/>
            <person name="Daffonchio D."/>
            <person name="Essoussi I."/>
            <person name="Nouioui I."/>
            <person name="Sbissi I."/>
            <person name="Ghodhbane-Gtari F."/>
            <person name="Gtari M."/>
            <person name="Vacherie B."/>
            <person name="Barbe V."/>
            <person name="Medigue C."/>
            <person name="Gury J."/>
            <person name="Pujic P."/>
            <person name="Normand P."/>
        </authorList>
    </citation>
    <scope>NUCLEOTIDE SEQUENCE [LARGE SCALE GENOMIC DNA]</scope>
    <source>
        <strain evidence="1 2">DD2</strain>
    </source>
</reference>
<dbReference type="STRING" id="1146883.BLASA_3470"/>
<name>H6RT31_BLASD</name>
<evidence type="ECO:0000313" key="1">
    <source>
        <dbReference type="EMBL" id="CCG04334.1"/>
    </source>
</evidence>
<dbReference type="RefSeq" id="WP_014377213.1">
    <property type="nucleotide sequence ID" value="NC_016943.1"/>
</dbReference>
<dbReference type="HOGENOM" id="CLU_1923536_0_0_11"/>
<dbReference type="KEGG" id="bsd:BLASA_3470"/>
<keyword evidence="2" id="KW-1185">Reference proteome</keyword>
<proteinExistence type="predicted"/>
<dbReference type="EMBL" id="FO117623">
    <property type="protein sequence ID" value="CCG04334.1"/>
    <property type="molecule type" value="Genomic_DNA"/>
</dbReference>
<dbReference type="OrthoDB" id="5188853at2"/>
<dbReference type="AlphaFoldDB" id="H6RT31"/>
<evidence type="ECO:0000313" key="2">
    <source>
        <dbReference type="Proteomes" id="UP000007517"/>
    </source>
</evidence>